<dbReference type="AlphaFoldDB" id="A0A239VFU3"/>
<dbReference type="NCBIfam" id="TIGR00095">
    <property type="entry name" value="16S rRNA (guanine(966)-N(2))-methyltransferase RsmD"/>
    <property type="match status" value="1"/>
</dbReference>
<dbReference type="InterPro" id="IPR004398">
    <property type="entry name" value="RNA_MeTrfase_RsmD"/>
</dbReference>
<evidence type="ECO:0000313" key="3">
    <source>
        <dbReference type="EMBL" id="SNV20578.1"/>
    </source>
</evidence>
<evidence type="ECO:0000256" key="2">
    <source>
        <dbReference type="ARBA" id="ARBA00022679"/>
    </source>
</evidence>
<proteinExistence type="predicted"/>
<keyword evidence="1 3" id="KW-0489">Methyltransferase</keyword>
<dbReference type="Pfam" id="PF03602">
    <property type="entry name" value="Cons_hypoth95"/>
    <property type="match status" value="1"/>
</dbReference>
<dbReference type="PANTHER" id="PTHR43542:SF1">
    <property type="entry name" value="METHYLTRANSFERASE"/>
    <property type="match status" value="1"/>
</dbReference>
<keyword evidence="2 3" id="KW-0808">Transferase</keyword>
<accession>A0A239VFU3</accession>
<protein>
    <submittedName>
        <fullName evidence="3">Ribosomal RNA small subunit methyltransferase D</fullName>
        <ecNumber evidence="3">2.1.1.171</ecNumber>
    </submittedName>
</protein>
<dbReference type="GO" id="GO:0052913">
    <property type="term" value="F:16S rRNA (guanine(966)-N(2))-methyltransferase activity"/>
    <property type="evidence" value="ECO:0007669"/>
    <property type="project" value="UniProtKB-EC"/>
</dbReference>
<sequence length="198" mass="21073">MSGVTRIVAGRFRGRRLDTPKGDRTRPTTDRVREALFSRLDHFDVLAGARVLDLYAGSGALAFEALSRGAAQAVLVESARSVAAVAGGNARDLGVADVVSVVTGSAVSYVPQVEQGAFRVVFIDPPYEVANEVIEAICGRLAVPGVLDPDAVVVVERSSRTAEPVWPLGLECFDGRTYGETQLWFVQLVAAEEDATLV</sequence>
<dbReference type="KEGG" id="dco:SAMEA4475696_1050"/>
<keyword evidence="4" id="KW-1185">Reference proteome</keyword>
<dbReference type="SUPFAM" id="SSF53335">
    <property type="entry name" value="S-adenosyl-L-methionine-dependent methyltransferases"/>
    <property type="match status" value="1"/>
</dbReference>
<reference evidence="3 4" key="1">
    <citation type="submission" date="2017-06" db="EMBL/GenBank/DDBJ databases">
        <authorList>
            <consortium name="Pathogen Informatics"/>
        </authorList>
    </citation>
    <scope>NUCLEOTIDE SEQUENCE [LARGE SCALE GENOMIC DNA]</scope>
    <source>
        <strain evidence="3 4">NCTC13039</strain>
    </source>
</reference>
<dbReference type="PIRSF" id="PIRSF004553">
    <property type="entry name" value="CHP00095"/>
    <property type="match status" value="1"/>
</dbReference>
<dbReference type="CDD" id="cd02440">
    <property type="entry name" value="AdoMet_MTases"/>
    <property type="match status" value="1"/>
</dbReference>
<dbReference type="STRING" id="1121387.GCA_000429885_01038"/>
<dbReference type="PANTHER" id="PTHR43542">
    <property type="entry name" value="METHYLTRANSFERASE"/>
    <property type="match status" value="1"/>
</dbReference>
<gene>
    <name evidence="3" type="primary">rsmD</name>
    <name evidence="3" type="ORF">SAMEA4475696_01050</name>
</gene>
<dbReference type="Proteomes" id="UP000242637">
    <property type="component" value="Chromosome 1"/>
</dbReference>
<evidence type="ECO:0000256" key="1">
    <source>
        <dbReference type="ARBA" id="ARBA00022603"/>
    </source>
</evidence>
<dbReference type="EC" id="2.1.1.171" evidence="3"/>
<name>A0A239VFU3_9MICO</name>
<organism evidence="3 4">
    <name type="scientific">Dermatophilus congolensis</name>
    <dbReference type="NCBI Taxonomy" id="1863"/>
    <lineage>
        <taxon>Bacteria</taxon>
        <taxon>Bacillati</taxon>
        <taxon>Actinomycetota</taxon>
        <taxon>Actinomycetes</taxon>
        <taxon>Micrococcales</taxon>
        <taxon>Dermatophilaceae</taxon>
        <taxon>Dermatophilus</taxon>
    </lineage>
</organism>
<dbReference type="Gene3D" id="3.40.50.150">
    <property type="entry name" value="Vaccinia Virus protein VP39"/>
    <property type="match status" value="1"/>
</dbReference>
<evidence type="ECO:0000313" key="4">
    <source>
        <dbReference type="Proteomes" id="UP000242637"/>
    </source>
</evidence>
<dbReference type="InterPro" id="IPR029063">
    <property type="entry name" value="SAM-dependent_MTases_sf"/>
</dbReference>
<dbReference type="EMBL" id="LT906453">
    <property type="protein sequence ID" value="SNV20578.1"/>
    <property type="molecule type" value="Genomic_DNA"/>
</dbReference>